<evidence type="ECO:0000313" key="2">
    <source>
        <dbReference type="EMBL" id="KAA3473433.1"/>
    </source>
</evidence>
<dbReference type="PANTHER" id="PTHR46148:SF44">
    <property type="entry name" value="GAG-POL POLYPROTEIN"/>
    <property type="match status" value="1"/>
</dbReference>
<dbReference type="OrthoDB" id="997247at2759"/>
<accession>A0A5B6VWG8</accession>
<dbReference type="PANTHER" id="PTHR46148">
    <property type="entry name" value="CHROMO DOMAIN-CONTAINING PROTEIN"/>
    <property type="match status" value="1"/>
</dbReference>
<dbReference type="Pfam" id="PF24626">
    <property type="entry name" value="SH3_Tf2-1"/>
    <property type="match status" value="1"/>
</dbReference>
<evidence type="ECO:0000259" key="1">
    <source>
        <dbReference type="Pfam" id="PF24626"/>
    </source>
</evidence>
<dbReference type="EMBL" id="SMMG02000005">
    <property type="protein sequence ID" value="KAA3473433.1"/>
    <property type="molecule type" value="Genomic_DNA"/>
</dbReference>
<comment type="caution">
    <text evidence="2">The sequence shown here is derived from an EMBL/GenBank/DDBJ whole genome shotgun (WGS) entry which is preliminary data.</text>
</comment>
<evidence type="ECO:0000313" key="3">
    <source>
        <dbReference type="Proteomes" id="UP000325315"/>
    </source>
</evidence>
<proteinExistence type="predicted"/>
<sequence length="106" mass="12387">MVGIDFIRETEDKKLYADLKRYRICCWRSSISKSFSVKESIMFGRKGKLSPRFIEPYEIVERVGSIAYRLALPSELEKIHNVILSRRLNMEEDSEVATLQAILNLF</sequence>
<keyword evidence="3" id="KW-1185">Reference proteome</keyword>
<dbReference type="InterPro" id="IPR056924">
    <property type="entry name" value="SH3_Tf2-1"/>
</dbReference>
<protein>
    <submittedName>
        <fullName evidence="2">Retrotransposon protein, Ty3-gypsy subclass</fullName>
    </submittedName>
</protein>
<dbReference type="AlphaFoldDB" id="A0A5B6VWG8"/>
<organism evidence="2 3">
    <name type="scientific">Gossypium australe</name>
    <dbReference type="NCBI Taxonomy" id="47621"/>
    <lineage>
        <taxon>Eukaryota</taxon>
        <taxon>Viridiplantae</taxon>
        <taxon>Streptophyta</taxon>
        <taxon>Embryophyta</taxon>
        <taxon>Tracheophyta</taxon>
        <taxon>Spermatophyta</taxon>
        <taxon>Magnoliopsida</taxon>
        <taxon>eudicotyledons</taxon>
        <taxon>Gunneridae</taxon>
        <taxon>Pentapetalae</taxon>
        <taxon>rosids</taxon>
        <taxon>malvids</taxon>
        <taxon>Malvales</taxon>
        <taxon>Malvaceae</taxon>
        <taxon>Malvoideae</taxon>
        <taxon>Gossypium</taxon>
    </lineage>
</organism>
<gene>
    <name evidence="2" type="ORF">EPI10_023809</name>
</gene>
<dbReference type="Proteomes" id="UP000325315">
    <property type="component" value="Unassembled WGS sequence"/>
</dbReference>
<reference evidence="3" key="1">
    <citation type="journal article" date="2019" name="Plant Biotechnol. J.">
        <title>Genome sequencing of the Australian wild diploid species Gossypium australe highlights disease resistance and delayed gland morphogenesis.</title>
        <authorList>
            <person name="Cai Y."/>
            <person name="Cai X."/>
            <person name="Wang Q."/>
            <person name="Wang P."/>
            <person name="Zhang Y."/>
            <person name="Cai C."/>
            <person name="Xu Y."/>
            <person name="Wang K."/>
            <person name="Zhou Z."/>
            <person name="Wang C."/>
            <person name="Geng S."/>
            <person name="Li B."/>
            <person name="Dong Q."/>
            <person name="Hou Y."/>
            <person name="Wang H."/>
            <person name="Ai P."/>
            <person name="Liu Z."/>
            <person name="Yi F."/>
            <person name="Sun M."/>
            <person name="An G."/>
            <person name="Cheng J."/>
            <person name="Zhang Y."/>
            <person name="Shi Q."/>
            <person name="Xie Y."/>
            <person name="Shi X."/>
            <person name="Chang Y."/>
            <person name="Huang F."/>
            <person name="Chen Y."/>
            <person name="Hong S."/>
            <person name="Mi L."/>
            <person name="Sun Q."/>
            <person name="Zhang L."/>
            <person name="Zhou B."/>
            <person name="Peng R."/>
            <person name="Zhang X."/>
            <person name="Liu F."/>
        </authorList>
    </citation>
    <scope>NUCLEOTIDE SEQUENCE [LARGE SCALE GENOMIC DNA]</scope>
    <source>
        <strain evidence="3">cv. PA1801</strain>
    </source>
</reference>
<name>A0A5B6VWG8_9ROSI</name>
<feature type="domain" description="Tf2-1-like SH3-like" evidence="1">
    <location>
        <begin position="37"/>
        <end position="82"/>
    </location>
</feature>